<feature type="transmembrane region" description="Helical" evidence="1">
    <location>
        <begin position="99"/>
        <end position="123"/>
    </location>
</feature>
<feature type="transmembrane region" description="Helical" evidence="1">
    <location>
        <begin position="24"/>
        <end position="45"/>
    </location>
</feature>
<feature type="transmembrane region" description="Helical" evidence="1">
    <location>
        <begin position="233"/>
        <end position="261"/>
    </location>
</feature>
<organism evidence="2 3">
    <name type="scientific">Desulfomarina profundi</name>
    <dbReference type="NCBI Taxonomy" id="2772557"/>
    <lineage>
        <taxon>Bacteria</taxon>
        <taxon>Pseudomonadati</taxon>
        <taxon>Thermodesulfobacteriota</taxon>
        <taxon>Desulfobulbia</taxon>
        <taxon>Desulfobulbales</taxon>
        <taxon>Desulfobulbaceae</taxon>
        <taxon>Desulfomarina</taxon>
    </lineage>
</organism>
<accession>A0A8D5FNR8</accession>
<feature type="transmembrane region" description="Helical" evidence="1">
    <location>
        <begin position="57"/>
        <end position="78"/>
    </location>
</feature>
<gene>
    <name evidence="2" type="ORF">DGMP_16980</name>
</gene>
<sequence length="272" mass="30822">MQSSRNIWNLTWATFVEGIRHKSLWAIVSLAALLSFLNIAITELFSWDLGKVSVEFGLSAFAFTGILMVLFLALKILADDFDARSIHMILSRPVTIWQYTAGKFLGLSLILLAAGAIMGVSAAASMQFVFTNHVTYIPPNFSWVTYLMALFCQWLALLMLLSVSFFFFCFASNHFVALLFTVSTYLVGQNMELLRRVIDNNPLAAPLSDYSFIVTIISWIFPNLSLFDKKTVAAYGLFFGFHEFFLLVLYSLSYSFLLLYFSHLFLSKKDLT</sequence>
<evidence type="ECO:0008006" key="4">
    <source>
        <dbReference type="Google" id="ProtNLM"/>
    </source>
</evidence>
<proteinExistence type="predicted"/>
<name>A0A8D5FNR8_9BACT</name>
<keyword evidence="1" id="KW-0472">Membrane</keyword>
<dbReference type="AlphaFoldDB" id="A0A8D5FNR8"/>
<reference evidence="2" key="1">
    <citation type="submission" date="2020-09" db="EMBL/GenBank/DDBJ databases">
        <title>Desulfogranum mesoprofundum gen. nov., sp. nov., a novel mesophilic, sulfate-reducing chemolithoautotroph isolated from a deep-sea hydrothermal vent chimney in the Suiyo Seamount.</title>
        <authorList>
            <person name="Hashimoto Y."/>
            <person name="Nakagawa S."/>
        </authorList>
    </citation>
    <scope>NUCLEOTIDE SEQUENCE</scope>
    <source>
        <strain evidence="2">KT2</strain>
    </source>
</reference>
<protein>
    <recommendedName>
        <fullName evidence="4">ABC transporter permease</fullName>
    </recommendedName>
</protein>
<feature type="transmembrane region" description="Helical" evidence="1">
    <location>
        <begin position="175"/>
        <end position="191"/>
    </location>
</feature>
<evidence type="ECO:0000256" key="1">
    <source>
        <dbReference type="SAM" id="Phobius"/>
    </source>
</evidence>
<dbReference type="KEGG" id="dbk:DGMP_16980"/>
<evidence type="ECO:0000313" key="2">
    <source>
        <dbReference type="EMBL" id="BCL61005.1"/>
    </source>
</evidence>
<feature type="transmembrane region" description="Helical" evidence="1">
    <location>
        <begin position="203"/>
        <end position="221"/>
    </location>
</feature>
<keyword evidence="1" id="KW-1133">Transmembrane helix</keyword>
<dbReference type="PANTHER" id="PTHR43471:SF10">
    <property type="entry name" value="SLL1107 PROTEIN"/>
    <property type="match status" value="1"/>
</dbReference>
<dbReference type="Proteomes" id="UP000826725">
    <property type="component" value="Chromosome"/>
</dbReference>
<evidence type="ECO:0000313" key="3">
    <source>
        <dbReference type="Proteomes" id="UP000826725"/>
    </source>
</evidence>
<keyword evidence="3" id="KW-1185">Reference proteome</keyword>
<dbReference type="RefSeq" id="WP_228857076.1">
    <property type="nucleotide sequence ID" value="NZ_AP024086.1"/>
</dbReference>
<keyword evidence="1" id="KW-0812">Transmembrane</keyword>
<dbReference type="EMBL" id="AP024086">
    <property type="protein sequence ID" value="BCL61005.1"/>
    <property type="molecule type" value="Genomic_DNA"/>
</dbReference>
<feature type="transmembrane region" description="Helical" evidence="1">
    <location>
        <begin position="143"/>
        <end position="168"/>
    </location>
</feature>
<dbReference type="PANTHER" id="PTHR43471">
    <property type="entry name" value="ABC TRANSPORTER PERMEASE"/>
    <property type="match status" value="1"/>
</dbReference>